<dbReference type="Gene3D" id="3.30.70.1430">
    <property type="entry name" value="Multidrug efflux transporter AcrB pore domain"/>
    <property type="match status" value="2"/>
</dbReference>
<dbReference type="Gene3D" id="1.20.1640.10">
    <property type="entry name" value="Multidrug efflux transporter AcrB transmembrane domain"/>
    <property type="match status" value="2"/>
</dbReference>
<dbReference type="Pfam" id="PF00873">
    <property type="entry name" value="ACR_tran"/>
    <property type="match status" value="1"/>
</dbReference>
<protein>
    <recommendedName>
        <fullName evidence="3">SSD domain-containing protein</fullName>
    </recommendedName>
</protein>
<reference evidence="2" key="1">
    <citation type="submission" date="2018-05" db="EMBL/GenBank/DDBJ databases">
        <authorList>
            <person name="Lanie J.A."/>
            <person name="Ng W.-L."/>
            <person name="Kazmierczak K.M."/>
            <person name="Andrzejewski T.M."/>
            <person name="Davidsen T.M."/>
            <person name="Wayne K.J."/>
            <person name="Tettelin H."/>
            <person name="Glass J.I."/>
            <person name="Rusch D."/>
            <person name="Podicherti R."/>
            <person name="Tsui H.-C.T."/>
            <person name="Winkler M.E."/>
        </authorList>
    </citation>
    <scope>NUCLEOTIDE SEQUENCE</scope>
</reference>
<dbReference type="SUPFAM" id="SSF82866">
    <property type="entry name" value="Multidrug efflux transporter AcrB transmembrane domain"/>
    <property type="match status" value="1"/>
</dbReference>
<feature type="non-terminal residue" evidence="2">
    <location>
        <position position="559"/>
    </location>
</feature>
<dbReference type="GO" id="GO:0005886">
    <property type="term" value="C:plasma membrane"/>
    <property type="evidence" value="ECO:0007669"/>
    <property type="project" value="TreeGrafter"/>
</dbReference>
<dbReference type="Gene3D" id="3.30.2090.10">
    <property type="entry name" value="Multidrug efflux transporter AcrB TolC docking domain, DN and DC subdomains"/>
    <property type="match status" value="1"/>
</dbReference>
<name>A0A381Z338_9ZZZZ</name>
<proteinExistence type="predicted"/>
<dbReference type="EMBL" id="UINC01019662">
    <property type="protein sequence ID" value="SVA83331.1"/>
    <property type="molecule type" value="Genomic_DNA"/>
</dbReference>
<keyword evidence="1" id="KW-0812">Transmembrane</keyword>
<accession>A0A381Z338</accession>
<feature type="transmembrane region" description="Helical" evidence="1">
    <location>
        <begin position="441"/>
        <end position="460"/>
    </location>
</feature>
<feature type="transmembrane region" description="Helical" evidence="1">
    <location>
        <begin position="338"/>
        <end position="357"/>
    </location>
</feature>
<dbReference type="PRINTS" id="PR00702">
    <property type="entry name" value="ACRIFLAVINRP"/>
</dbReference>
<sequence>MGMILIGGFFSMRNLKMQLFPEIEMQQIAIWVAYPGGAPNEVEEAVCIPIEDSVWDLTGIKEMAAGAGESGGWVMIEVDRGKDVRELADEVKARVDSITTFPKDVEKPFIWVLAPKFQVMDVVIHGDCDEKSLRFLANRVWDDLAAIPGITQIEISGVRHPQIDIEVSERALREHGLSFEQVATALRRSSVDIPGGVAETPSGDTLIRTIGKARKRSEFEEIDLLASDKGGHVSLREIAKVKDDFGEEKLYTKFEGKPAITLRIFRAGNQSTLDISDKVKDYVKTKRLSLPDGVDMTIWQDSSFYLRGRLNMMLENAGWGLVLVFCVLALFLRPSLAIWVAIGIPVSFMGAFMVMGVMDTSINLVSLFAFIVVLGILVDDAIVVAESVYSHGRKGVTSLQASITGTHAVAMPVTFGVLTSIVAIAPMLFLPGWLGELMKDIPLVVMPVLAFSLVESKFILPYHLSLCRFDKPAGNFLTRTQERVAKGLERFIEKVYSPFLDKCLAHRYLTLSIFAGILAITIGLLRGGHVPSVKGVAEVPSDYIRLSIVMHDGMPAEAT</sequence>
<dbReference type="PANTHER" id="PTHR32063">
    <property type="match status" value="1"/>
</dbReference>
<keyword evidence="1" id="KW-1133">Transmembrane helix</keyword>
<evidence type="ECO:0000256" key="1">
    <source>
        <dbReference type="SAM" id="Phobius"/>
    </source>
</evidence>
<gene>
    <name evidence="2" type="ORF">METZ01_LOCUS136185</name>
</gene>
<feature type="transmembrane region" description="Helical" evidence="1">
    <location>
        <begin position="364"/>
        <end position="389"/>
    </location>
</feature>
<keyword evidence="1" id="KW-0472">Membrane</keyword>
<dbReference type="InterPro" id="IPR027463">
    <property type="entry name" value="AcrB_DN_DC_subdom"/>
</dbReference>
<dbReference type="PANTHER" id="PTHR32063:SF33">
    <property type="entry name" value="RND SUPERFAMILY EFFLUX PUMP PERMEASE COMPONENT"/>
    <property type="match status" value="1"/>
</dbReference>
<dbReference type="SUPFAM" id="SSF82714">
    <property type="entry name" value="Multidrug efflux transporter AcrB TolC docking domain, DN and DC subdomains"/>
    <property type="match status" value="1"/>
</dbReference>
<dbReference type="AlphaFoldDB" id="A0A381Z338"/>
<dbReference type="GO" id="GO:0042910">
    <property type="term" value="F:xenobiotic transmembrane transporter activity"/>
    <property type="evidence" value="ECO:0007669"/>
    <property type="project" value="TreeGrafter"/>
</dbReference>
<feature type="transmembrane region" description="Helical" evidence="1">
    <location>
        <begin position="505"/>
        <end position="525"/>
    </location>
</feature>
<organism evidence="2">
    <name type="scientific">marine metagenome</name>
    <dbReference type="NCBI Taxonomy" id="408172"/>
    <lineage>
        <taxon>unclassified sequences</taxon>
        <taxon>metagenomes</taxon>
        <taxon>ecological metagenomes</taxon>
    </lineage>
</organism>
<feature type="transmembrane region" description="Helical" evidence="1">
    <location>
        <begin position="313"/>
        <end position="332"/>
    </location>
</feature>
<evidence type="ECO:0000313" key="2">
    <source>
        <dbReference type="EMBL" id="SVA83331.1"/>
    </source>
</evidence>
<dbReference type="SUPFAM" id="SSF82693">
    <property type="entry name" value="Multidrug efflux transporter AcrB pore domain, PN1, PN2, PC1 and PC2 subdomains"/>
    <property type="match status" value="2"/>
</dbReference>
<feature type="transmembrane region" description="Helical" evidence="1">
    <location>
        <begin position="409"/>
        <end position="429"/>
    </location>
</feature>
<evidence type="ECO:0008006" key="3">
    <source>
        <dbReference type="Google" id="ProtNLM"/>
    </source>
</evidence>
<dbReference type="Gene3D" id="3.30.70.1320">
    <property type="entry name" value="Multidrug efflux transporter AcrB pore domain like"/>
    <property type="match status" value="1"/>
</dbReference>
<dbReference type="InterPro" id="IPR001036">
    <property type="entry name" value="Acrflvin-R"/>
</dbReference>